<evidence type="ECO:0000313" key="1">
    <source>
        <dbReference type="EMBL" id="CDH45193.1"/>
    </source>
</evidence>
<name>A0A7U7GBG3_9GAMM</name>
<dbReference type="AlphaFoldDB" id="A0A7U7GBG3"/>
<reference evidence="1 2" key="1">
    <citation type="journal article" date="2014" name="ISME J.">
        <title>Candidatus Competibacter-lineage genomes retrieved from metagenomes reveal functional metabolic diversity.</title>
        <authorList>
            <person name="McIlroy S.J."/>
            <person name="Albertsen M."/>
            <person name="Andresen E.K."/>
            <person name="Saunders A.M."/>
            <person name="Kristiansen R."/>
            <person name="Stokholm-Bjerregaard M."/>
            <person name="Nielsen K.L."/>
            <person name="Nielsen P.H."/>
        </authorList>
    </citation>
    <scope>NUCLEOTIDE SEQUENCE [LARGE SCALE GENOMIC DNA]</scope>
    <source>
        <strain evidence="1 2">Run_B_J11</strain>
    </source>
</reference>
<dbReference type="Proteomes" id="UP000019184">
    <property type="component" value="Unassembled WGS sequence"/>
</dbReference>
<comment type="caution">
    <text evidence="1">The sequence shown here is derived from an EMBL/GenBank/DDBJ whole genome shotgun (WGS) entry which is preliminary data.</text>
</comment>
<gene>
    <name evidence="1" type="ORF">BN874_2140017</name>
</gene>
<protein>
    <recommendedName>
        <fullName evidence="3">Transposase IS701-like DDE domain-containing protein</fullName>
    </recommendedName>
</protein>
<organism evidence="1 2">
    <name type="scientific">Candidatus Contendobacter odensis Run_B_J11</name>
    <dbReference type="NCBI Taxonomy" id="1400861"/>
    <lineage>
        <taxon>Bacteria</taxon>
        <taxon>Pseudomonadati</taxon>
        <taxon>Pseudomonadota</taxon>
        <taxon>Gammaproteobacteria</taxon>
        <taxon>Candidatus Competibacteraceae</taxon>
        <taxon>Candidatus Contendibacter</taxon>
    </lineage>
</organism>
<evidence type="ECO:0008006" key="3">
    <source>
        <dbReference type="Google" id="ProtNLM"/>
    </source>
</evidence>
<proteinExistence type="predicted"/>
<keyword evidence="2" id="KW-1185">Reference proteome</keyword>
<dbReference type="OrthoDB" id="5568110at2"/>
<accession>A0A7U7GBG3</accession>
<sequence length="115" mass="13037">MNISHDSVNRFLLREDDTPHDLFNEIRPDLHLKGGTVSVDDSVLDKPYHHLTAFVGHFWSGKHHGVVKGINLITLYYTDPQGQYQPAALSRCKNTTLKINKLNLTSNPLLSQTRC</sequence>
<dbReference type="EMBL" id="CBTK010000129">
    <property type="protein sequence ID" value="CDH45193.1"/>
    <property type="molecule type" value="Genomic_DNA"/>
</dbReference>
<evidence type="ECO:0000313" key="2">
    <source>
        <dbReference type="Proteomes" id="UP000019184"/>
    </source>
</evidence>